<dbReference type="GO" id="GO:0042781">
    <property type="term" value="F:3'-tRNA processing endoribonuclease activity"/>
    <property type="evidence" value="ECO:0007669"/>
    <property type="project" value="TreeGrafter"/>
</dbReference>
<dbReference type="EC" id="3.1.26.5" evidence="6 7"/>
<dbReference type="RefSeq" id="WP_164472480.1">
    <property type="nucleotide sequence ID" value="NZ_CP033896.1"/>
</dbReference>
<accession>A0A3G6JDJ4</accession>
<keyword evidence="1 6" id="KW-0819">tRNA processing</keyword>
<dbReference type="HAMAP" id="MF_00227">
    <property type="entry name" value="RNase_P"/>
    <property type="match status" value="1"/>
</dbReference>
<dbReference type="AlphaFoldDB" id="A0A3G6JDJ4"/>
<evidence type="ECO:0000256" key="2">
    <source>
        <dbReference type="ARBA" id="ARBA00022722"/>
    </source>
</evidence>
<evidence type="ECO:0000256" key="1">
    <source>
        <dbReference type="ARBA" id="ARBA00022694"/>
    </source>
</evidence>
<proteinExistence type="inferred from homology"/>
<comment type="function">
    <text evidence="6">RNaseP catalyzes the removal of the 5'-leader sequence from pre-tRNA to produce the mature 5'-terminus. It can also cleave other RNA substrates such as 4.5S RNA. The protein component plays an auxiliary but essential role in vivo by binding to the 5'-leader sequence and broadening the substrate specificity of the ribozyme.</text>
</comment>
<evidence type="ECO:0000256" key="3">
    <source>
        <dbReference type="ARBA" id="ARBA00022759"/>
    </source>
</evidence>
<evidence type="ECO:0000313" key="9">
    <source>
        <dbReference type="Proteomes" id="UP000269019"/>
    </source>
</evidence>
<keyword evidence="3 6" id="KW-0255">Endonuclease</keyword>
<gene>
    <name evidence="6" type="primary">rnpA</name>
    <name evidence="8" type="ORF">CCHOA_11845</name>
</gene>
<evidence type="ECO:0000313" key="8">
    <source>
        <dbReference type="EMBL" id="AZA14740.1"/>
    </source>
</evidence>
<dbReference type="EMBL" id="CP033896">
    <property type="protein sequence ID" value="AZA14740.1"/>
    <property type="molecule type" value="Genomic_DNA"/>
</dbReference>
<dbReference type="Proteomes" id="UP000269019">
    <property type="component" value="Chromosome"/>
</dbReference>
<keyword evidence="2 6" id="KW-0540">Nuclease</keyword>
<dbReference type="InterPro" id="IPR020568">
    <property type="entry name" value="Ribosomal_Su5_D2-typ_SF"/>
</dbReference>
<keyword evidence="4 6" id="KW-0378">Hydrolase</keyword>
<organism evidence="8 9">
    <name type="scientific">Corynebacterium choanae</name>
    <dbReference type="NCBI Taxonomy" id="1862358"/>
    <lineage>
        <taxon>Bacteria</taxon>
        <taxon>Bacillati</taxon>
        <taxon>Actinomycetota</taxon>
        <taxon>Actinomycetes</taxon>
        <taxon>Mycobacteriales</taxon>
        <taxon>Corynebacteriaceae</taxon>
        <taxon>Corynebacterium</taxon>
    </lineage>
</organism>
<evidence type="ECO:0000256" key="4">
    <source>
        <dbReference type="ARBA" id="ARBA00022801"/>
    </source>
</evidence>
<dbReference type="GO" id="GO:0030677">
    <property type="term" value="C:ribonuclease P complex"/>
    <property type="evidence" value="ECO:0007669"/>
    <property type="project" value="TreeGrafter"/>
</dbReference>
<comment type="catalytic activity">
    <reaction evidence="6">
        <text>Endonucleolytic cleavage of RNA, removing 5'-extranucleotides from tRNA precursor.</text>
        <dbReference type="EC" id="3.1.26.5"/>
    </reaction>
</comment>
<dbReference type="KEGG" id="ccho:CCHOA_11845"/>
<evidence type="ECO:0000256" key="5">
    <source>
        <dbReference type="ARBA" id="ARBA00022884"/>
    </source>
</evidence>
<dbReference type="Pfam" id="PF00825">
    <property type="entry name" value="Ribonuclease_P"/>
    <property type="match status" value="1"/>
</dbReference>
<dbReference type="GO" id="GO:0000049">
    <property type="term" value="F:tRNA binding"/>
    <property type="evidence" value="ECO:0007669"/>
    <property type="project" value="UniProtKB-UniRule"/>
</dbReference>
<dbReference type="Gene3D" id="3.30.230.10">
    <property type="match status" value="1"/>
</dbReference>
<keyword evidence="5 6" id="KW-0694">RNA-binding</keyword>
<evidence type="ECO:0000256" key="6">
    <source>
        <dbReference type="HAMAP-Rule" id="MF_00227"/>
    </source>
</evidence>
<reference evidence="8 9" key="1">
    <citation type="submission" date="2018-11" db="EMBL/GenBank/DDBJ databases">
        <authorList>
            <person name="Kleinhagauer T."/>
            <person name="Glaeser S.P."/>
            <person name="Spergser J."/>
            <person name="Ruckert C."/>
            <person name="Kaempfer P."/>
            <person name="Busse H.-J."/>
        </authorList>
    </citation>
    <scope>NUCLEOTIDE SEQUENCE [LARGE SCALE GENOMIC DNA]</scope>
    <source>
        <strain evidence="8 9">200CH</strain>
    </source>
</reference>
<dbReference type="GO" id="GO:0001682">
    <property type="term" value="P:tRNA 5'-leader removal"/>
    <property type="evidence" value="ECO:0007669"/>
    <property type="project" value="UniProtKB-UniRule"/>
</dbReference>
<comment type="similarity">
    <text evidence="6">Belongs to the RnpA family.</text>
</comment>
<dbReference type="NCBIfam" id="TIGR00188">
    <property type="entry name" value="rnpA"/>
    <property type="match status" value="1"/>
</dbReference>
<evidence type="ECO:0000256" key="7">
    <source>
        <dbReference type="NCBIfam" id="TIGR00188"/>
    </source>
</evidence>
<dbReference type="InterPro" id="IPR000100">
    <property type="entry name" value="RNase_P"/>
</dbReference>
<dbReference type="InterPro" id="IPR014721">
    <property type="entry name" value="Ribsml_uS5_D2-typ_fold_subgr"/>
</dbReference>
<dbReference type="SUPFAM" id="SSF54211">
    <property type="entry name" value="Ribosomal protein S5 domain 2-like"/>
    <property type="match status" value="1"/>
</dbReference>
<keyword evidence="9" id="KW-1185">Reference proteome</keyword>
<comment type="subunit">
    <text evidence="6">Consists of a catalytic RNA component (M1 or rnpB) and a protein subunit.</text>
</comment>
<dbReference type="PANTHER" id="PTHR33992:SF1">
    <property type="entry name" value="RIBONUCLEASE P PROTEIN COMPONENT"/>
    <property type="match status" value="1"/>
</dbReference>
<protein>
    <recommendedName>
        <fullName evidence="6 7">Ribonuclease P protein component</fullName>
        <shortName evidence="6">RNase P protein</shortName>
        <shortName evidence="6">RNaseP protein</shortName>
        <ecNumber evidence="6 7">3.1.26.5</ecNumber>
    </recommendedName>
    <alternativeName>
        <fullName evidence="6">Protein C5</fullName>
    </alternativeName>
</protein>
<sequence>MLPQHHKLTQSRQFQQVIRRGKRAGTPHLVVYVCPHRLPAAVAAYQRQQQHDAATPAAAADTDLSAAQLLRQVERLSTAELTTSRTTRIGLVVGKAVGNAVTRHRVSRQLRDISRELCTTFDQPVDIVIRALAGAAELSYDELHATVFRCAQKAYRRGR</sequence>
<dbReference type="GO" id="GO:0004526">
    <property type="term" value="F:ribonuclease P activity"/>
    <property type="evidence" value="ECO:0007669"/>
    <property type="project" value="UniProtKB-UniRule"/>
</dbReference>
<dbReference type="PANTHER" id="PTHR33992">
    <property type="entry name" value="RIBONUCLEASE P PROTEIN COMPONENT"/>
    <property type="match status" value="1"/>
</dbReference>
<name>A0A3G6JDJ4_9CORY</name>